<dbReference type="GeneID" id="119639056"/>
<evidence type="ECO:0000256" key="1">
    <source>
        <dbReference type="SAM" id="Phobius"/>
    </source>
</evidence>
<sequence length="213" mass="23535">MTEETQILVLAFKNSALLTLPGIIFYAILNHFSLSCQFLISNSSTRLSLQLFFLSNSITRHYFLCNIKSFLLIPVDKTSSYFPSITNNNSDESNSLDSKHATDYDCGGDPLNCTSSGLSSEFASSSSTSTENCSQPATTLPVRPYSIASETLVQVIVEQQRNTNGNSEQSKSLDSVATVTPEEKNRCCINEFLNKIDNTISESHKCVEKSREK</sequence>
<dbReference type="KEGG" id="gfs:119639056"/>
<accession>A0A9C5Z315</accession>
<keyword evidence="1" id="KW-0812">Transmembrane</keyword>
<keyword evidence="1" id="KW-0472">Membrane</keyword>
<name>A0A9C5Z315_9MUSC</name>
<evidence type="ECO:0000313" key="2">
    <source>
        <dbReference type="Proteomes" id="UP000092443"/>
    </source>
</evidence>
<reference evidence="3" key="1">
    <citation type="submission" date="2025-08" db="UniProtKB">
        <authorList>
            <consortium name="RefSeq"/>
        </authorList>
    </citation>
    <scope>IDENTIFICATION</scope>
    <source>
        <tissue evidence="3">Whole body pupa</tissue>
    </source>
</reference>
<organism evidence="2 3">
    <name type="scientific">Glossina fuscipes</name>
    <dbReference type="NCBI Taxonomy" id="7396"/>
    <lineage>
        <taxon>Eukaryota</taxon>
        <taxon>Metazoa</taxon>
        <taxon>Ecdysozoa</taxon>
        <taxon>Arthropoda</taxon>
        <taxon>Hexapoda</taxon>
        <taxon>Insecta</taxon>
        <taxon>Pterygota</taxon>
        <taxon>Neoptera</taxon>
        <taxon>Endopterygota</taxon>
        <taxon>Diptera</taxon>
        <taxon>Brachycera</taxon>
        <taxon>Muscomorpha</taxon>
        <taxon>Hippoboscoidea</taxon>
        <taxon>Glossinidae</taxon>
        <taxon>Glossina</taxon>
    </lineage>
</organism>
<protein>
    <submittedName>
        <fullName evidence="3">Uncharacterized protein LOC119639056</fullName>
    </submittedName>
</protein>
<keyword evidence="2" id="KW-1185">Reference proteome</keyword>
<gene>
    <name evidence="3" type="primary">LOC119639056</name>
</gene>
<evidence type="ECO:0000313" key="3">
    <source>
        <dbReference type="RefSeq" id="XP_037892153.1"/>
    </source>
</evidence>
<dbReference type="RefSeq" id="XP_037892153.1">
    <property type="nucleotide sequence ID" value="XM_038036225.1"/>
</dbReference>
<feature type="transmembrane region" description="Helical" evidence="1">
    <location>
        <begin position="7"/>
        <end position="29"/>
    </location>
</feature>
<dbReference type="AlphaFoldDB" id="A0A9C5Z315"/>
<dbReference type="Proteomes" id="UP000092443">
    <property type="component" value="Unplaced"/>
</dbReference>
<keyword evidence="1" id="KW-1133">Transmembrane helix</keyword>
<proteinExistence type="predicted"/>